<dbReference type="KEGG" id="dpp:DICPUDRAFT_74674"/>
<dbReference type="InParanoid" id="F0Z8L7"/>
<proteinExistence type="predicted"/>
<dbReference type="RefSeq" id="XP_003283735.1">
    <property type="nucleotide sequence ID" value="XM_003283687.1"/>
</dbReference>
<gene>
    <name evidence="1" type="ORF">DICPUDRAFT_74674</name>
</gene>
<reference evidence="2" key="1">
    <citation type="journal article" date="2011" name="Genome Biol.">
        <title>Comparative genomics of the social amoebae Dictyostelium discoideum and Dictyostelium purpureum.</title>
        <authorList>
            <consortium name="US DOE Joint Genome Institute (JGI-PGF)"/>
            <person name="Sucgang R."/>
            <person name="Kuo A."/>
            <person name="Tian X."/>
            <person name="Salerno W."/>
            <person name="Parikh A."/>
            <person name="Feasley C.L."/>
            <person name="Dalin E."/>
            <person name="Tu H."/>
            <person name="Huang E."/>
            <person name="Barry K."/>
            <person name="Lindquist E."/>
            <person name="Shapiro H."/>
            <person name="Bruce D."/>
            <person name="Schmutz J."/>
            <person name="Salamov A."/>
            <person name="Fey P."/>
            <person name="Gaudet P."/>
            <person name="Anjard C."/>
            <person name="Babu M.M."/>
            <person name="Basu S."/>
            <person name="Bushmanova Y."/>
            <person name="van der Wel H."/>
            <person name="Katoh-Kurasawa M."/>
            <person name="Dinh C."/>
            <person name="Coutinho P.M."/>
            <person name="Saito T."/>
            <person name="Elias M."/>
            <person name="Schaap P."/>
            <person name="Kay R.R."/>
            <person name="Henrissat B."/>
            <person name="Eichinger L."/>
            <person name="Rivero F."/>
            <person name="Putnam N.H."/>
            <person name="West C.M."/>
            <person name="Loomis W.F."/>
            <person name="Chisholm R.L."/>
            <person name="Shaulsky G."/>
            <person name="Strassmann J.E."/>
            <person name="Queller D.C."/>
            <person name="Kuspa A."/>
            <person name="Grigoriev I.V."/>
        </authorList>
    </citation>
    <scope>NUCLEOTIDE SEQUENCE [LARGE SCALE GENOMIC DNA]</scope>
    <source>
        <strain evidence="2">QSDP1</strain>
    </source>
</reference>
<dbReference type="GeneID" id="10509639"/>
<dbReference type="VEuPathDB" id="AmoebaDB:DICPUDRAFT_74674"/>
<name>F0Z8L7_DICPU</name>
<organism evidence="1 2">
    <name type="scientific">Dictyostelium purpureum</name>
    <name type="common">Slime mold</name>
    <dbReference type="NCBI Taxonomy" id="5786"/>
    <lineage>
        <taxon>Eukaryota</taxon>
        <taxon>Amoebozoa</taxon>
        <taxon>Evosea</taxon>
        <taxon>Eumycetozoa</taxon>
        <taxon>Dictyostelia</taxon>
        <taxon>Dictyosteliales</taxon>
        <taxon>Dictyosteliaceae</taxon>
        <taxon>Dictyostelium</taxon>
    </lineage>
</organism>
<dbReference type="PANTHER" id="PTHR32423:SF65">
    <property type="entry name" value="F-BOX DOMAIN-CONTAINING PROTEIN"/>
    <property type="match status" value="1"/>
</dbReference>
<dbReference type="EMBL" id="GL870952">
    <property type="protein sequence ID" value="EGC39749.1"/>
    <property type="molecule type" value="Genomic_DNA"/>
</dbReference>
<dbReference type="Proteomes" id="UP000001064">
    <property type="component" value="Unassembled WGS sequence"/>
</dbReference>
<evidence type="ECO:0000313" key="2">
    <source>
        <dbReference type="Proteomes" id="UP000001064"/>
    </source>
</evidence>
<dbReference type="AlphaFoldDB" id="F0Z8L7"/>
<sequence length="461" mass="53804">MTLLPNYLYDYVFSCILEYLYRKPSIPSSRDFSICINNNEVIGYATINKSLYNIISSILKKLLNFSSFKLLRNLIDYKNPTLQEFGKLIPLKDSVAVYSSYDITNKNIDTSVYKKILIEVSYPDFECPQNARLNIIFRQNPNFDLKSLVTNFKNENIRKVSMHGNNFTKEEKKALVDIATKTGVKKIRLYGILVDDDISPLFNLTQLTALGLSECSYPKYVAMINNQNTKLKKLRIESPGLNEDMEYNDSETIHQDFKSMVETLSKNTTIKKLEILEFNYLQKYINELEIVNGFKTIFTSPFFSVESLKITTSSHFLNEAMIHNKTIKNLELIEGDLDNVIRNILVHNRTIRNITTRYNSSEEDLNALKLLTQEPYSSTIDLYSITFYVQRDEIQKYKKMFKYHHFPVREFNIRPYNYTMYGRSVSSQIVVNNSILNIIQQKGFKPPKISDEFRNCFLNNK</sequence>
<protein>
    <submittedName>
        <fullName evidence="1">Uncharacterized protein</fullName>
    </submittedName>
</protein>
<evidence type="ECO:0000313" key="1">
    <source>
        <dbReference type="EMBL" id="EGC39749.1"/>
    </source>
</evidence>
<keyword evidence="2" id="KW-1185">Reference proteome</keyword>
<accession>F0Z8L7</accession>
<dbReference type="PANTHER" id="PTHR32423">
    <property type="entry name" value="SAP DOMAIN-CONTAINING PROTEIN-RELATED"/>
    <property type="match status" value="1"/>
</dbReference>